<dbReference type="Gene3D" id="3.40.50.300">
    <property type="entry name" value="P-loop containing nucleotide triphosphate hydrolases"/>
    <property type="match status" value="1"/>
</dbReference>
<dbReference type="InterPro" id="IPR027417">
    <property type="entry name" value="P-loop_NTPase"/>
</dbReference>
<dbReference type="EMBL" id="QHKO01000001">
    <property type="protein sequence ID" value="RAL25090.1"/>
    <property type="molecule type" value="Genomic_DNA"/>
</dbReference>
<keyword evidence="5" id="KW-0418">Kinase</keyword>
<dbReference type="InterPro" id="IPR011990">
    <property type="entry name" value="TPR-like_helical_dom_sf"/>
</dbReference>
<dbReference type="Pfam" id="PF13424">
    <property type="entry name" value="TPR_12"/>
    <property type="match status" value="1"/>
</dbReference>
<dbReference type="InterPro" id="IPR029787">
    <property type="entry name" value="Nucleotide_cyclase"/>
</dbReference>
<dbReference type="PROSITE" id="PS00109">
    <property type="entry name" value="PROTEIN_KINASE_TYR"/>
    <property type="match status" value="1"/>
</dbReference>
<dbReference type="InterPro" id="IPR041664">
    <property type="entry name" value="AAA_16"/>
</dbReference>
<dbReference type="PANTHER" id="PTHR43671">
    <property type="entry name" value="SERINE/THREONINE-PROTEIN KINASE NEK"/>
    <property type="match status" value="1"/>
</dbReference>
<feature type="coiled-coil region" evidence="7">
    <location>
        <begin position="1072"/>
        <end position="1099"/>
    </location>
</feature>
<dbReference type="SUPFAM" id="SSF52540">
    <property type="entry name" value="P-loop containing nucleoside triphosphate hydrolases"/>
    <property type="match status" value="1"/>
</dbReference>
<proteinExistence type="predicted"/>
<dbReference type="GO" id="GO:0005524">
    <property type="term" value="F:ATP binding"/>
    <property type="evidence" value="ECO:0007669"/>
    <property type="project" value="UniProtKB-KW"/>
</dbReference>
<dbReference type="CDD" id="cd14014">
    <property type="entry name" value="STKc_PknB_like"/>
    <property type="match status" value="1"/>
</dbReference>
<evidence type="ECO:0000313" key="10">
    <source>
        <dbReference type="Proteomes" id="UP000249169"/>
    </source>
</evidence>
<evidence type="ECO:0000256" key="1">
    <source>
        <dbReference type="ARBA" id="ARBA00004167"/>
    </source>
</evidence>
<dbReference type="GO" id="GO:0016020">
    <property type="term" value="C:membrane"/>
    <property type="evidence" value="ECO:0007669"/>
    <property type="project" value="UniProtKB-SubCell"/>
</dbReference>
<dbReference type="GO" id="GO:0004674">
    <property type="term" value="F:protein serine/threonine kinase activity"/>
    <property type="evidence" value="ECO:0007669"/>
    <property type="project" value="UniProtKB-EC"/>
</dbReference>
<dbReference type="SMART" id="SM00028">
    <property type="entry name" value="TPR"/>
    <property type="match status" value="6"/>
</dbReference>
<dbReference type="PROSITE" id="PS50011">
    <property type="entry name" value="PROTEIN_KINASE_DOM"/>
    <property type="match status" value="1"/>
</dbReference>
<accession>A0A328CBV5</accession>
<organism evidence="9 10">
    <name type="scientific">Lujinxingia litoralis</name>
    <dbReference type="NCBI Taxonomy" id="2211119"/>
    <lineage>
        <taxon>Bacteria</taxon>
        <taxon>Deltaproteobacteria</taxon>
        <taxon>Bradymonadales</taxon>
        <taxon>Lujinxingiaceae</taxon>
        <taxon>Lujinxingia</taxon>
    </lineage>
</organism>
<gene>
    <name evidence="9" type="ORF">DL240_02425</name>
</gene>
<evidence type="ECO:0000313" key="9">
    <source>
        <dbReference type="EMBL" id="RAL25090.1"/>
    </source>
</evidence>
<dbReference type="InterPro" id="IPR050660">
    <property type="entry name" value="NEK_Ser/Thr_kinase"/>
</dbReference>
<dbReference type="PANTHER" id="PTHR43671:SF13">
    <property type="entry name" value="SERINE_THREONINE-PROTEIN KINASE NEK2"/>
    <property type="match status" value="1"/>
</dbReference>
<protein>
    <recommendedName>
        <fullName evidence="2">non-specific serine/threonine protein kinase</fullName>
        <ecNumber evidence="2">2.7.11.1</ecNumber>
    </recommendedName>
</protein>
<dbReference type="Gene3D" id="1.25.40.10">
    <property type="entry name" value="Tetratricopeptide repeat domain"/>
    <property type="match status" value="2"/>
</dbReference>
<dbReference type="RefSeq" id="WP_111728262.1">
    <property type="nucleotide sequence ID" value="NZ_QHKO01000001.1"/>
</dbReference>
<dbReference type="InterPro" id="IPR019734">
    <property type="entry name" value="TPR_rpt"/>
</dbReference>
<dbReference type="EC" id="2.7.11.1" evidence="2"/>
<dbReference type="InterPro" id="IPR000719">
    <property type="entry name" value="Prot_kinase_dom"/>
</dbReference>
<dbReference type="Gene3D" id="3.30.200.20">
    <property type="entry name" value="Phosphorylase Kinase, domain 1"/>
    <property type="match status" value="1"/>
</dbReference>
<keyword evidence="4" id="KW-0547">Nucleotide-binding</keyword>
<evidence type="ECO:0000259" key="8">
    <source>
        <dbReference type="PROSITE" id="PS50011"/>
    </source>
</evidence>
<comment type="subcellular location">
    <subcellularLocation>
        <location evidence="1">Membrane</location>
        <topology evidence="1">Single-pass membrane protein</topology>
    </subcellularLocation>
</comment>
<dbReference type="Pfam" id="PF13191">
    <property type="entry name" value="AAA_16"/>
    <property type="match status" value="1"/>
</dbReference>
<feature type="domain" description="Protein kinase" evidence="8">
    <location>
        <begin position="8"/>
        <end position="281"/>
    </location>
</feature>
<dbReference type="InterPro" id="IPR008266">
    <property type="entry name" value="Tyr_kinase_AS"/>
</dbReference>
<comment type="caution">
    <text evidence="9">The sequence shown here is derived from an EMBL/GenBank/DDBJ whole genome shotgun (WGS) entry which is preliminary data.</text>
</comment>
<evidence type="ECO:0000256" key="4">
    <source>
        <dbReference type="ARBA" id="ARBA00022741"/>
    </source>
</evidence>
<dbReference type="SUPFAM" id="SSF48452">
    <property type="entry name" value="TPR-like"/>
    <property type="match status" value="2"/>
</dbReference>
<dbReference type="OrthoDB" id="9801841at2"/>
<evidence type="ECO:0000256" key="7">
    <source>
        <dbReference type="SAM" id="Coils"/>
    </source>
</evidence>
<keyword evidence="7" id="KW-0175">Coiled coil</keyword>
<keyword evidence="3" id="KW-0808">Transferase</keyword>
<keyword evidence="10" id="KW-1185">Reference proteome</keyword>
<dbReference type="Pfam" id="PF09976">
    <property type="entry name" value="TPR_21"/>
    <property type="match status" value="1"/>
</dbReference>
<dbReference type="SUPFAM" id="SSF55073">
    <property type="entry name" value="Nucleotide cyclase"/>
    <property type="match status" value="1"/>
</dbReference>
<name>A0A328CBV5_9DELT</name>
<dbReference type="Gene3D" id="3.30.70.1230">
    <property type="entry name" value="Nucleotide cyclase"/>
    <property type="match status" value="1"/>
</dbReference>
<reference evidence="9 10" key="1">
    <citation type="submission" date="2018-05" db="EMBL/GenBank/DDBJ databases">
        <title>Lujinxingia marina gen. nov. sp. nov., a new facultative anaerobic member of the class Deltaproteobacteria, and proposal of Lujinxingaceae fam. nov.</title>
        <authorList>
            <person name="Li C.-M."/>
        </authorList>
    </citation>
    <scope>NUCLEOTIDE SEQUENCE [LARGE SCALE GENOMIC DNA]</scope>
    <source>
        <strain evidence="9 10">B210</strain>
    </source>
</reference>
<dbReference type="Pfam" id="PF00069">
    <property type="entry name" value="Pkinase"/>
    <property type="match status" value="1"/>
</dbReference>
<evidence type="ECO:0000256" key="6">
    <source>
        <dbReference type="ARBA" id="ARBA00022840"/>
    </source>
</evidence>
<dbReference type="Proteomes" id="UP000249169">
    <property type="component" value="Unassembled WGS sequence"/>
</dbReference>
<sequence>MSESFGKYQLIDRIAVGGMAEVYLARSVGAEGVEKTLVIKKILPELASDARFVEMFIAEAKIAMGLNHPNVVQIYDFGKVGQDYYLAMEHVDGVDLGRLLRAGQRATRALPLGDALFVAIEIARALDYAHRRTNGFGQSLEIVHRDVSPQNVLISREGAVKLLDFGIARATSVHEDRPGLVTGKYRYMSPEQAHGEPVDQRSDVFSLGVVMFELFCGRPLFRAQSTDDVLSLVKNAVVPDIHLLAPALPSELEHLLYKTLSVRRDERPESTRELQRAMTRVLYGLDEIHDEVTLAQHLRDVSSGLVEREADARAPRVGLEESSSTVVGRTRVARAGASHHAREASGDLQTTPALARSRKEVVTIAGRLEGLGELQRKLSAERWQHLVAEMTRILDAIAFKNEGALHRVDARGFVIVLGVPVSSDNDAVRAARVAHDLHEAVVGMNFSLDVPLHVCLGIATSEVVIEHHTGGLHRGYRWHFLERGAAPAEALAKMALARETVIGSQVHQRVRREFHCEAIRPVVGGDYSPESSEGAKAFRLKGPKSARDRIRELRRAASTFYGRDVERRVLRQAYRRVAMDRVAGAVILMGPAGVGKSTLMEDFLSGLAATGQVRVLRAVASPDVRDLPLGSAAAFFAEALQLGPRHDLRQLATRLEQVIATMFADEEPEERELIFDSMAAIFGVPVADRAFVRLEREERERRTFLSLGKVVTAFASAGPVVVAIDDMHHVDPVMLEFTARYFASEQSVPVLMVGTARDAGPHTEVRAWKHLLESRFVARESVGELRGGQAERLVRDLLRLEPGEGDELVARVLHQTGGNPLYIHEVVEALGERKVELPASLGGDEDWLPASVEGIIAANLDRLELEARAVLLRLALLGTSFSAARAQSLLGQPCEGALDALVEAGFLRRLGPGTEGRFGFCNALTREVAARCLLPEEAAELHAKIAADLIAHRGQGAAHSCARIARHLEAAGDLERARSYYVSAAREAARLVGAEVCVRLCDRVLELAPVPDEERLSVLLLKEEASQELGDEQGARSALAGLRRFIEECPDCEFRVDVWLRHARYDFQQGDFRSAREHLERAENDAVDLEDAISLAQVARLRAVIELSEGRREGALAVVEKGLLTLDQAPTTGASGRRAGETAVQLHNVRGVVLRQTGRHREALIAYERALSRARQLELPRQERQILMNSGLALAYVGRFTEALERYEHALVMCRRLGHRRDEALLLVNIGHVSYLLGQTPRAIAEIQRALHLARRTSTTATEADGQVSLGLCFLELGRLQEAEQALHEGLRLADSIPHAYLAVCATLALAQVKLAGEEAADAAIALVQAEDARERSEQADMRWGRAFALSLMARAYLAMGAPLEALARSRQALALLDAIEIYGEDEVNVYHARIVAACGDQAPESEGREALQRARAVLDERAAGIADPALREAYLARPLSQMILLASTEG</sequence>
<dbReference type="InterPro" id="IPR011009">
    <property type="entry name" value="Kinase-like_dom_sf"/>
</dbReference>
<dbReference type="Gene3D" id="1.10.510.10">
    <property type="entry name" value="Transferase(Phosphotransferase) domain 1"/>
    <property type="match status" value="1"/>
</dbReference>
<dbReference type="InterPro" id="IPR018704">
    <property type="entry name" value="SecYEG/CpoB_TPR"/>
</dbReference>
<evidence type="ECO:0000256" key="3">
    <source>
        <dbReference type="ARBA" id="ARBA00022679"/>
    </source>
</evidence>
<dbReference type="SUPFAM" id="SSF56112">
    <property type="entry name" value="Protein kinase-like (PK-like)"/>
    <property type="match status" value="1"/>
</dbReference>
<evidence type="ECO:0000256" key="5">
    <source>
        <dbReference type="ARBA" id="ARBA00022777"/>
    </source>
</evidence>
<keyword evidence="6" id="KW-0067">ATP-binding</keyword>
<evidence type="ECO:0000256" key="2">
    <source>
        <dbReference type="ARBA" id="ARBA00012513"/>
    </source>
</evidence>